<reference evidence="1" key="1">
    <citation type="submission" date="2025-08" db="UniProtKB">
        <authorList>
            <consortium name="Ensembl"/>
        </authorList>
    </citation>
    <scope>IDENTIFICATION</scope>
</reference>
<reference evidence="1" key="2">
    <citation type="submission" date="2025-09" db="UniProtKB">
        <authorList>
            <consortium name="Ensembl"/>
        </authorList>
    </citation>
    <scope>IDENTIFICATION</scope>
</reference>
<accession>A0A667IEH7</accession>
<evidence type="ECO:0000313" key="1">
    <source>
        <dbReference type="Ensembl" id="ENSLCNP00005021896.1"/>
    </source>
</evidence>
<organism evidence="1 2">
    <name type="scientific">Lynx canadensis</name>
    <name type="common">Canada lynx</name>
    <name type="synonym">Felis canadensis</name>
    <dbReference type="NCBI Taxonomy" id="61383"/>
    <lineage>
        <taxon>Eukaryota</taxon>
        <taxon>Metazoa</taxon>
        <taxon>Chordata</taxon>
        <taxon>Craniata</taxon>
        <taxon>Vertebrata</taxon>
        <taxon>Euteleostomi</taxon>
        <taxon>Mammalia</taxon>
        <taxon>Eutheria</taxon>
        <taxon>Laurasiatheria</taxon>
        <taxon>Carnivora</taxon>
        <taxon>Feliformia</taxon>
        <taxon>Felidae</taxon>
        <taxon>Felinae</taxon>
        <taxon>Lynx</taxon>
    </lineage>
</organism>
<dbReference type="PANTHER" id="PTHR34561">
    <property type="entry name" value="NADH DEHYDROGENASE [UBIQUINONE] 1 ALPHA SUBCOMPLEX ASSEMBLY FACTOR 8"/>
    <property type="match status" value="1"/>
</dbReference>
<keyword evidence="2" id="KW-1185">Reference proteome</keyword>
<dbReference type="InterPro" id="IPR034595">
    <property type="entry name" value="NDUFAF8"/>
</dbReference>
<protein>
    <recommendedName>
        <fullName evidence="3">NADH:ubiquinone oxidoreductase complex assembly factor 8</fullName>
    </recommendedName>
</protein>
<dbReference type="PANTHER" id="PTHR34561:SF1">
    <property type="entry name" value="NADH DEHYDROGENASE [UBIQUINONE] 1 ALPHA SUBCOMPLEX ASSEMBLY FACTOR 8"/>
    <property type="match status" value="1"/>
</dbReference>
<dbReference type="GO" id="GO:0005739">
    <property type="term" value="C:mitochondrion"/>
    <property type="evidence" value="ECO:0007669"/>
    <property type="project" value="InterPro"/>
</dbReference>
<evidence type="ECO:0008006" key="3">
    <source>
        <dbReference type="Google" id="ProtNLM"/>
    </source>
</evidence>
<proteinExistence type="predicted"/>
<dbReference type="Proteomes" id="UP000472241">
    <property type="component" value="Unplaced"/>
</dbReference>
<sequence>MSWNRAVWGRLRGQLQAFRGHPPACGAEAAAYGRCVQASTAPGGRLTKDLCAQEFKALRKSFAAPAQKGRLSGWKIGCLTH</sequence>
<evidence type="ECO:0000313" key="2">
    <source>
        <dbReference type="Proteomes" id="UP000472241"/>
    </source>
</evidence>
<dbReference type="Ensembl" id="ENSLCNT00005024511.1">
    <property type="protein sequence ID" value="ENSLCNP00005021896.1"/>
    <property type="gene ID" value="ENSLCNG00005014290.1"/>
</dbReference>
<dbReference type="AlphaFoldDB" id="A0A667IEH7"/>
<name>A0A667IEH7_LYNCA</name>
<dbReference type="GO" id="GO:0032981">
    <property type="term" value="P:mitochondrial respiratory chain complex I assembly"/>
    <property type="evidence" value="ECO:0007669"/>
    <property type="project" value="InterPro"/>
</dbReference>